<reference evidence="4 5" key="1">
    <citation type="journal article" date="2017" name="Nat. Ecol. Evol.">
        <title>Scallop genome provides insights into evolution of bilaterian karyotype and development.</title>
        <authorList>
            <person name="Wang S."/>
            <person name="Zhang J."/>
            <person name="Jiao W."/>
            <person name="Li J."/>
            <person name="Xun X."/>
            <person name="Sun Y."/>
            <person name="Guo X."/>
            <person name="Huan P."/>
            <person name="Dong B."/>
            <person name="Zhang L."/>
            <person name="Hu X."/>
            <person name="Sun X."/>
            <person name="Wang J."/>
            <person name="Zhao C."/>
            <person name="Wang Y."/>
            <person name="Wang D."/>
            <person name="Huang X."/>
            <person name="Wang R."/>
            <person name="Lv J."/>
            <person name="Li Y."/>
            <person name="Zhang Z."/>
            <person name="Liu B."/>
            <person name="Lu W."/>
            <person name="Hui Y."/>
            <person name="Liang J."/>
            <person name="Zhou Z."/>
            <person name="Hou R."/>
            <person name="Li X."/>
            <person name="Liu Y."/>
            <person name="Li H."/>
            <person name="Ning X."/>
            <person name="Lin Y."/>
            <person name="Zhao L."/>
            <person name="Xing Q."/>
            <person name="Dou J."/>
            <person name="Li Y."/>
            <person name="Mao J."/>
            <person name="Guo H."/>
            <person name="Dou H."/>
            <person name="Li T."/>
            <person name="Mu C."/>
            <person name="Jiang W."/>
            <person name="Fu Q."/>
            <person name="Fu X."/>
            <person name="Miao Y."/>
            <person name="Liu J."/>
            <person name="Yu Q."/>
            <person name="Li R."/>
            <person name="Liao H."/>
            <person name="Li X."/>
            <person name="Kong Y."/>
            <person name="Jiang Z."/>
            <person name="Chourrout D."/>
            <person name="Li R."/>
            <person name="Bao Z."/>
        </authorList>
    </citation>
    <scope>NUCLEOTIDE SEQUENCE [LARGE SCALE GENOMIC DNA]</scope>
    <source>
        <strain evidence="4 5">PY_sf001</strain>
    </source>
</reference>
<dbReference type="InterPro" id="IPR016187">
    <property type="entry name" value="CTDL_fold"/>
</dbReference>
<dbReference type="EMBL" id="NEDP02004601">
    <property type="protein sequence ID" value="OWF45050.1"/>
    <property type="molecule type" value="Genomic_DNA"/>
</dbReference>
<dbReference type="Pfam" id="PF00059">
    <property type="entry name" value="Lectin_C"/>
    <property type="match status" value="1"/>
</dbReference>
<gene>
    <name evidence="4" type="ORF">KP79_PYT01620</name>
</gene>
<dbReference type="InterPro" id="IPR018378">
    <property type="entry name" value="C-type_lectin_CS"/>
</dbReference>
<keyword evidence="1" id="KW-1015">Disulfide bond</keyword>
<dbReference type="PANTHER" id="PTHR22803">
    <property type="entry name" value="MANNOSE, PHOSPHOLIPASE, LECTIN RECEPTOR RELATED"/>
    <property type="match status" value="1"/>
</dbReference>
<evidence type="ECO:0000256" key="2">
    <source>
        <dbReference type="SAM" id="SignalP"/>
    </source>
</evidence>
<evidence type="ECO:0000259" key="3">
    <source>
        <dbReference type="PROSITE" id="PS50041"/>
    </source>
</evidence>
<dbReference type="InterPro" id="IPR001304">
    <property type="entry name" value="C-type_lectin-like"/>
</dbReference>
<evidence type="ECO:0000256" key="1">
    <source>
        <dbReference type="ARBA" id="ARBA00023157"/>
    </source>
</evidence>
<evidence type="ECO:0000313" key="4">
    <source>
        <dbReference type="EMBL" id="OWF45050.1"/>
    </source>
</evidence>
<protein>
    <submittedName>
        <fullName evidence="4">Brevican core protein</fullName>
    </submittedName>
</protein>
<keyword evidence="5" id="KW-1185">Reference proteome</keyword>
<name>A0A210Q8H4_MIZYE</name>
<dbReference type="PROSITE" id="PS50041">
    <property type="entry name" value="C_TYPE_LECTIN_2"/>
    <property type="match status" value="1"/>
</dbReference>
<feature type="domain" description="C-type lectin" evidence="3">
    <location>
        <begin position="124"/>
        <end position="236"/>
    </location>
</feature>
<dbReference type="PROSITE" id="PS00615">
    <property type="entry name" value="C_TYPE_LECTIN_1"/>
    <property type="match status" value="1"/>
</dbReference>
<comment type="caution">
    <text evidence="4">The sequence shown here is derived from an EMBL/GenBank/DDBJ whole genome shotgun (WGS) entry which is preliminary data.</text>
</comment>
<dbReference type="InterPro" id="IPR016186">
    <property type="entry name" value="C-type_lectin-like/link_sf"/>
</dbReference>
<dbReference type="InterPro" id="IPR050111">
    <property type="entry name" value="C-type_lectin/snaclec_domain"/>
</dbReference>
<sequence length="239" mass="27152">MGNIKQLGVFLLAVLLTSELGMYGNIAMASWWIQGTGPAGSISDYNHTFTTRTPTDMSCVIACKRSPFPCSMVSYNTTIQECQGYEPIQQQLKEPDNNTIWTLVERPIFCRVPGYDFHPAFHTCIRMYNVKVTWSEAESLCRKDTAYLIVVDSWVKMDAFSNTFPGFYGWIGLREYVTTVDGRNFEWINGQYQTENSSLWGPGDPSSSIEQCVDIGYHQGRLNDNYCGVKLDYICQQDL</sequence>
<proteinExistence type="predicted"/>
<keyword evidence="2" id="KW-0732">Signal</keyword>
<dbReference type="OrthoDB" id="6074935at2759"/>
<dbReference type="AlphaFoldDB" id="A0A210Q8H4"/>
<accession>A0A210Q8H4</accession>
<dbReference type="SUPFAM" id="SSF56436">
    <property type="entry name" value="C-type lectin-like"/>
    <property type="match status" value="1"/>
</dbReference>
<dbReference type="Proteomes" id="UP000242188">
    <property type="component" value="Unassembled WGS sequence"/>
</dbReference>
<feature type="signal peptide" evidence="2">
    <location>
        <begin position="1"/>
        <end position="21"/>
    </location>
</feature>
<feature type="chain" id="PRO_5013301472" evidence="2">
    <location>
        <begin position="22"/>
        <end position="239"/>
    </location>
</feature>
<dbReference type="SMART" id="SM00034">
    <property type="entry name" value="CLECT"/>
    <property type="match status" value="1"/>
</dbReference>
<dbReference type="Gene3D" id="3.10.100.10">
    <property type="entry name" value="Mannose-Binding Protein A, subunit A"/>
    <property type="match status" value="1"/>
</dbReference>
<dbReference type="CDD" id="cd00037">
    <property type="entry name" value="CLECT"/>
    <property type="match status" value="1"/>
</dbReference>
<evidence type="ECO:0000313" key="5">
    <source>
        <dbReference type="Proteomes" id="UP000242188"/>
    </source>
</evidence>
<organism evidence="4 5">
    <name type="scientific">Mizuhopecten yessoensis</name>
    <name type="common">Japanese scallop</name>
    <name type="synonym">Patinopecten yessoensis</name>
    <dbReference type="NCBI Taxonomy" id="6573"/>
    <lineage>
        <taxon>Eukaryota</taxon>
        <taxon>Metazoa</taxon>
        <taxon>Spiralia</taxon>
        <taxon>Lophotrochozoa</taxon>
        <taxon>Mollusca</taxon>
        <taxon>Bivalvia</taxon>
        <taxon>Autobranchia</taxon>
        <taxon>Pteriomorphia</taxon>
        <taxon>Pectinida</taxon>
        <taxon>Pectinoidea</taxon>
        <taxon>Pectinidae</taxon>
        <taxon>Mizuhopecten</taxon>
    </lineage>
</organism>